<dbReference type="PRINTS" id="PR01036">
    <property type="entry name" value="TCRTETB"/>
</dbReference>
<evidence type="ECO:0000256" key="7">
    <source>
        <dbReference type="ARBA" id="ARBA00023136"/>
    </source>
</evidence>
<dbReference type="CDD" id="cd17503">
    <property type="entry name" value="MFS_LmrB_MDR_like"/>
    <property type="match status" value="1"/>
</dbReference>
<dbReference type="InterPro" id="IPR036259">
    <property type="entry name" value="MFS_trans_sf"/>
</dbReference>
<feature type="transmembrane region" description="Helical" evidence="8">
    <location>
        <begin position="258"/>
        <end position="277"/>
    </location>
</feature>
<accession>A0A5B9W984</accession>
<dbReference type="KEGG" id="agv:OJF2_52200"/>
<evidence type="ECO:0000256" key="6">
    <source>
        <dbReference type="ARBA" id="ARBA00022989"/>
    </source>
</evidence>
<dbReference type="InterPro" id="IPR020846">
    <property type="entry name" value="MFS_dom"/>
</dbReference>
<dbReference type="PROSITE" id="PS50850">
    <property type="entry name" value="MFS"/>
    <property type="match status" value="1"/>
</dbReference>
<feature type="transmembrane region" description="Helical" evidence="8">
    <location>
        <begin position="157"/>
        <end position="178"/>
    </location>
</feature>
<feature type="transmembrane region" description="Helical" evidence="8">
    <location>
        <begin position="363"/>
        <end position="380"/>
    </location>
</feature>
<evidence type="ECO:0000256" key="3">
    <source>
        <dbReference type="ARBA" id="ARBA00022448"/>
    </source>
</evidence>
<keyword evidence="3" id="KW-0813">Transport</keyword>
<feature type="transmembrane region" description="Helical" evidence="8">
    <location>
        <begin position="297"/>
        <end position="314"/>
    </location>
</feature>
<dbReference type="AlphaFoldDB" id="A0A5B9W984"/>
<evidence type="ECO:0000313" key="11">
    <source>
        <dbReference type="Proteomes" id="UP000324233"/>
    </source>
</evidence>
<dbReference type="SUPFAM" id="SSF103473">
    <property type="entry name" value="MFS general substrate transporter"/>
    <property type="match status" value="1"/>
</dbReference>
<dbReference type="PANTHER" id="PTHR42718">
    <property type="entry name" value="MAJOR FACILITATOR SUPERFAMILY MULTIDRUG TRANSPORTER MFSC"/>
    <property type="match status" value="1"/>
</dbReference>
<keyword evidence="5 8" id="KW-0812">Transmembrane</keyword>
<dbReference type="GO" id="GO:0005886">
    <property type="term" value="C:plasma membrane"/>
    <property type="evidence" value="ECO:0007669"/>
    <property type="project" value="UniProtKB-SubCell"/>
</dbReference>
<dbReference type="InterPro" id="IPR004638">
    <property type="entry name" value="EmrB-like"/>
</dbReference>
<proteinExistence type="inferred from homology"/>
<keyword evidence="11" id="KW-1185">Reference proteome</keyword>
<evidence type="ECO:0000256" key="4">
    <source>
        <dbReference type="ARBA" id="ARBA00022475"/>
    </source>
</evidence>
<dbReference type="EMBL" id="CP042997">
    <property type="protein sequence ID" value="QEH36635.1"/>
    <property type="molecule type" value="Genomic_DNA"/>
</dbReference>
<dbReference type="NCBIfam" id="TIGR00711">
    <property type="entry name" value="efflux_EmrB"/>
    <property type="match status" value="1"/>
</dbReference>
<feature type="transmembrane region" description="Helical" evidence="8">
    <location>
        <begin position="30"/>
        <end position="58"/>
    </location>
</feature>
<evidence type="ECO:0000259" key="9">
    <source>
        <dbReference type="PROSITE" id="PS50850"/>
    </source>
</evidence>
<evidence type="ECO:0000256" key="5">
    <source>
        <dbReference type="ARBA" id="ARBA00022692"/>
    </source>
</evidence>
<keyword evidence="6 8" id="KW-1133">Transmembrane helix</keyword>
<evidence type="ECO:0000256" key="2">
    <source>
        <dbReference type="ARBA" id="ARBA00008537"/>
    </source>
</evidence>
<evidence type="ECO:0000256" key="1">
    <source>
        <dbReference type="ARBA" id="ARBA00004651"/>
    </source>
</evidence>
<feature type="transmembrane region" description="Helical" evidence="8">
    <location>
        <begin position="510"/>
        <end position="533"/>
    </location>
</feature>
<feature type="transmembrane region" description="Helical" evidence="8">
    <location>
        <begin position="98"/>
        <end position="119"/>
    </location>
</feature>
<keyword evidence="4" id="KW-1003">Cell membrane</keyword>
<protein>
    <submittedName>
        <fullName evidence="10">Multidrug export protein EmrB</fullName>
    </submittedName>
</protein>
<feature type="transmembrane region" description="Helical" evidence="8">
    <location>
        <begin position="184"/>
        <end position="206"/>
    </location>
</feature>
<organism evidence="10 11">
    <name type="scientific">Aquisphaera giovannonii</name>
    <dbReference type="NCBI Taxonomy" id="406548"/>
    <lineage>
        <taxon>Bacteria</taxon>
        <taxon>Pseudomonadati</taxon>
        <taxon>Planctomycetota</taxon>
        <taxon>Planctomycetia</taxon>
        <taxon>Isosphaerales</taxon>
        <taxon>Isosphaeraceae</taxon>
        <taxon>Aquisphaera</taxon>
    </lineage>
</organism>
<evidence type="ECO:0000313" key="10">
    <source>
        <dbReference type="EMBL" id="QEH36635.1"/>
    </source>
</evidence>
<dbReference type="PANTHER" id="PTHR42718:SF9">
    <property type="entry name" value="MAJOR FACILITATOR SUPERFAMILY MULTIDRUG TRANSPORTER MFSC"/>
    <property type="match status" value="1"/>
</dbReference>
<dbReference type="RefSeq" id="WP_210420178.1">
    <property type="nucleotide sequence ID" value="NZ_CP042997.1"/>
</dbReference>
<dbReference type="Proteomes" id="UP000324233">
    <property type="component" value="Chromosome"/>
</dbReference>
<keyword evidence="7 8" id="KW-0472">Membrane</keyword>
<feature type="transmembrane region" description="Helical" evidence="8">
    <location>
        <begin position="386"/>
        <end position="409"/>
    </location>
</feature>
<comment type="similarity">
    <text evidence="2">Belongs to the major facilitator superfamily. EmrB family.</text>
</comment>
<name>A0A5B9W984_9BACT</name>
<evidence type="ECO:0000256" key="8">
    <source>
        <dbReference type="SAM" id="Phobius"/>
    </source>
</evidence>
<dbReference type="GO" id="GO:0022857">
    <property type="term" value="F:transmembrane transporter activity"/>
    <property type="evidence" value="ECO:0007669"/>
    <property type="project" value="InterPro"/>
</dbReference>
<dbReference type="InterPro" id="IPR011701">
    <property type="entry name" value="MFS"/>
</dbReference>
<feature type="transmembrane region" description="Helical" evidence="8">
    <location>
        <begin position="334"/>
        <end position="356"/>
    </location>
</feature>
<reference evidence="10 11" key="1">
    <citation type="submission" date="2019-08" db="EMBL/GenBank/DDBJ databases">
        <title>Deep-cultivation of Planctomycetes and their phenomic and genomic characterization uncovers novel biology.</title>
        <authorList>
            <person name="Wiegand S."/>
            <person name="Jogler M."/>
            <person name="Boedeker C."/>
            <person name="Pinto D."/>
            <person name="Vollmers J."/>
            <person name="Rivas-Marin E."/>
            <person name="Kohn T."/>
            <person name="Peeters S.H."/>
            <person name="Heuer A."/>
            <person name="Rast P."/>
            <person name="Oberbeckmann S."/>
            <person name="Bunk B."/>
            <person name="Jeske O."/>
            <person name="Meyerdierks A."/>
            <person name="Storesund J.E."/>
            <person name="Kallscheuer N."/>
            <person name="Luecker S."/>
            <person name="Lage O.M."/>
            <person name="Pohl T."/>
            <person name="Merkel B.J."/>
            <person name="Hornburger P."/>
            <person name="Mueller R.-W."/>
            <person name="Bruemmer F."/>
            <person name="Labrenz M."/>
            <person name="Spormann A.M."/>
            <person name="Op den Camp H."/>
            <person name="Overmann J."/>
            <person name="Amann R."/>
            <person name="Jetten M.S.M."/>
            <person name="Mascher T."/>
            <person name="Medema M.H."/>
            <person name="Devos D.P."/>
            <person name="Kaster A.-K."/>
            <person name="Ovreas L."/>
            <person name="Rohde M."/>
            <person name="Galperin M.Y."/>
            <person name="Jogler C."/>
        </authorList>
    </citation>
    <scope>NUCLEOTIDE SEQUENCE [LARGE SCALE GENOMIC DNA]</scope>
    <source>
        <strain evidence="10 11">OJF2</strain>
    </source>
</reference>
<gene>
    <name evidence="10" type="primary">emrB_1</name>
    <name evidence="10" type="ORF">OJF2_52200</name>
</gene>
<dbReference type="Pfam" id="PF07690">
    <property type="entry name" value="MFS_1"/>
    <property type="match status" value="1"/>
</dbReference>
<dbReference type="Gene3D" id="1.20.1720.10">
    <property type="entry name" value="Multidrug resistance protein D"/>
    <property type="match status" value="1"/>
</dbReference>
<dbReference type="Gene3D" id="1.20.1250.20">
    <property type="entry name" value="MFS general substrate transporter like domains"/>
    <property type="match status" value="1"/>
</dbReference>
<feature type="transmembrane region" description="Helical" evidence="8">
    <location>
        <begin position="70"/>
        <end position="92"/>
    </location>
</feature>
<comment type="subcellular location">
    <subcellularLocation>
        <location evidence="1">Cell membrane</location>
        <topology evidence="1">Multi-pass membrane protein</topology>
    </subcellularLocation>
</comment>
<feature type="domain" description="Major facilitator superfamily (MFS) profile" evidence="9">
    <location>
        <begin position="32"/>
        <end position="539"/>
    </location>
</feature>
<sequence>MSTATKAVANTSPGRGVGFGRTTRAPINPWFVALTVTLATFMEVLDTSIANVALPHIAGGLSAGRSQATWVLTSYLVANAIVLPLSGFLIGLMGRKRFYMTCVLLFTISSALCGAAPSLELLIFFRLLQGIGGGGLQPSEQGILVDTFPAAQRGMAMAIYGVAVVVAPILGPLLGGYITDNYSWRWIFYINIPIGILSLVLTHFIVQDPPGMAKETRANLARGLNIDFIGLGLVSVGLGSLEVIYAKGQEWDFYNDPFWRAQAFMIAAAAGLTLFVMWELRHPNPIINLRLLGDRNFLASGLIIFISFAVLYGSNVNTPQMLQELFGYDAFRAGLVLSPSAFFTMAMMPIVGFLLGKKLDARVLLPIGLLLLAGSCYWQAHLNLYVSPWAVIAPRCLQMAGLGLLFVPLNNAAYLYISKDQTNNATGVFNMLRNEGGSLGIAIVTILLDRRSQFHHARLAEHIRPGREAVDRVVGSLAQVRMVRGGATAVDAHAQGWALMSGNVAEQARILAYLDAFWVFFLLALAAMPLILIMKKSVARGDLAAH</sequence>